<dbReference type="InterPro" id="IPR010134">
    <property type="entry name" value="PHA_reg_PhaR"/>
</dbReference>
<proteinExistence type="predicted"/>
<dbReference type="Pfam" id="PF05233">
    <property type="entry name" value="PHB_acc"/>
    <property type="match status" value="1"/>
</dbReference>
<dbReference type="GO" id="GO:0006355">
    <property type="term" value="P:regulation of DNA-templated transcription"/>
    <property type="evidence" value="ECO:0007669"/>
    <property type="project" value="InterPro"/>
</dbReference>
<dbReference type="NCBIfam" id="TIGR01848">
    <property type="entry name" value="PHA_reg_PhaR"/>
    <property type="match status" value="1"/>
</dbReference>
<feature type="compositionally biased region" description="Polar residues" evidence="1">
    <location>
        <begin position="168"/>
        <end position="181"/>
    </location>
</feature>
<dbReference type="OrthoDB" id="9795345at2"/>
<feature type="region of interest" description="Disordered" evidence="1">
    <location>
        <begin position="158"/>
        <end position="181"/>
    </location>
</feature>
<dbReference type="AlphaFoldDB" id="A0A433SI35"/>
<evidence type="ECO:0000259" key="2">
    <source>
        <dbReference type="Pfam" id="PF05233"/>
    </source>
</evidence>
<organism evidence="4 5">
    <name type="scientific">Saezia sanguinis</name>
    <dbReference type="NCBI Taxonomy" id="1965230"/>
    <lineage>
        <taxon>Bacteria</taxon>
        <taxon>Pseudomonadati</taxon>
        <taxon>Pseudomonadota</taxon>
        <taxon>Betaproteobacteria</taxon>
        <taxon>Burkholderiales</taxon>
        <taxon>Saeziaceae</taxon>
        <taxon>Saezia</taxon>
    </lineage>
</organism>
<dbReference type="RefSeq" id="WP_126978405.1">
    <property type="nucleotide sequence ID" value="NZ_PQSP01000001.1"/>
</dbReference>
<keyword evidence="5" id="KW-1185">Reference proteome</keyword>
<evidence type="ECO:0000259" key="3">
    <source>
        <dbReference type="Pfam" id="PF07879"/>
    </source>
</evidence>
<accession>A0A433SI35</accession>
<feature type="domain" description="PHB accumulation regulatory" evidence="2">
    <location>
        <begin position="76"/>
        <end position="107"/>
    </location>
</feature>
<evidence type="ECO:0000256" key="1">
    <source>
        <dbReference type="SAM" id="MobiDB-lite"/>
    </source>
</evidence>
<gene>
    <name evidence="4" type="ORF">CUZ56_00830</name>
</gene>
<dbReference type="Proteomes" id="UP000286947">
    <property type="component" value="Unassembled WGS sequence"/>
</dbReference>
<reference evidence="4 5" key="1">
    <citation type="submission" date="2018-01" db="EMBL/GenBank/DDBJ databases">
        <title>Saezia sanguinis gen. nov., sp. nov., in the order Burkholderiales isolated from human blood.</title>
        <authorList>
            <person name="Medina-Pascual M.J."/>
            <person name="Valdezate S."/>
            <person name="Monzon S."/>
            <person name="Cuesta I."/>
            <person name="Carrasco G."/>
            <person name="Villalon P."/>
            <person name="Saez-Nieto J.A."/>
        </authorList>
    </citation>
    <scope>NUCLEOTIDE SEQUENCE [LARGE SCALE GENOMIC DNA]</scope>
    <source>
        <strain evidence="4 5">CNM695-12</strain>
    </source>
</reference>
<protein>
    <recommendedName>
        <fullName evidence="6">Polyhydroxyalkanoate synthesis repressor PhaR</fullName>
    </recommendedName>
</protein>
<name>A0A433SI35_9BURK</name>
<evidence type="ECO:0000313" key="5">
    <source>
        <dbReference type="Proteomes" id="UP000286947"/>
    </source>
</evidence>
<feature type="domain" description="PHA accumulation regulator DNA-binding N-terminal" evidence="3">
    <location>
        <begin position="12"/>
        <end position="72"/>
    </location>
</feature>
<dbReference type="Pfam" id="PF07879">
    <property type="entry name" value="PHB_acc_N"/>
    <property type="match status" value="1"/>
</dbReference>
<evidence type="ECO:0000313" key="4">
    <source>
        <dbReference type="EMBL" id="RUS68340.1"/>
    </source>
</evidence>
<evidence type="ECO:0008006" key="6">
    <source>
        <dbReference type="Google" id="ProtNLM"/>
    </source>
</evidence>
<dbReference type="InterPro" id="IPR012909">
    <property type="entry name" value="PHA_DNA-bd_N"/>
</dbReference>
<dbReference type="InterPro" id="IPR007897">
    <property type="entry name" value="PHB_accumulat"/>
</dbReference>
<comment type="caution">
    <text evidence="4">The sequence shown here is derived from an EMBL/GenBank/DDBJ whole genome shotgun (WGS) entry which is preliminary data.</text>
</comment>
<dbReference type="EMBL" id="PQSP01000001">
    <property type="protein sequence ID" value="RUS68340.1"/>
    <property type="molecule type" value="Genomic_DNA"/>
</dbReference>
<sequence>MTKSTESSETRIIKKYANRRLYDTQTGSHLTLSDIRHLVAEDAQFQIVDAKTGEDLTRSVLLQIIKEAESEGNPILSDDSLRAIIRFYGPLQSMMGGYLEKSIQSMMEIHTQANAQSSKAWETFLHNQIPAMQNVMNQYMEQAKQLYLSSQNMFGLFSGTPNADAPKETSTTKGSDTGNEK</sequence>